<reference evidence="2" key="1">
    <citation type="journal article" date="2021" name="PeerJ">
        <title>Analysis of 44 Vibrio anguillarum genomes reveals high genetic diversity.</title>
        <authorList>
            <person name="Hansen M.J."/>
            <person name="Dalsgaard I."/>
        </authorList>
    </citation>
    <scope>NUCLEOTIDE SEQUENCE</scope>
    <source>
        <strain evidence="2">850617-1/1</strain>
    </source>
</reference>
<dbReference type="Gene3D" id="2.60.40.3440">
    <property type="match status" value="1"/>
</dbReference>
<evidence type="ECO:0000313" key="3">
    <source>
        <dbReference type="Proteomes" id="UP000786185"/>
    </source>
</evidence>
<feature type="non-terminal residue" evidence="2">
    <location>
        <position position="1"/>
    </location>
</feature>
<accession>A0AAW4BHM0</accession>
<evidence type="ECO:0000259" key="1">
    <source>
        <dbReference type="Pfam" id="PF17892"/>
    </source>
</evidence>
<protein>
    <recommendedName>
        <fullName evidence="1">Cadherin-like domain-containing protein</fullName>
    </recommendedName>
</protein>
<dbReference type="Pfam" id="PF17892">
    <property type="entry name" value="Cadherin_5"/>
    <property type="match status" value="1"/>
</dbReference>
<dbReference type="AlphaFoldDB" id="A0AAW4BHM0"/>
<dbReference type="Proteomes" id="UP000786185">
    <property type="component" value="Unassembled WGS sequence"/>
</dbReference>
<feature type="non-terminal residue" evidence="2">
    <location>
        <position position="106"/>
    </location>
</feature>
<dbReference type="InterPro" id="IPR010221">
    <property type="entry name" value="VCBS_dom"/>
</dbReference>
<evidence type="ECO:0000313" key="2">
    <source>
        <dbReference type="EMBL" id="MBF4437261.1"/>
    </source>
</evidence>
<dbReference type="EMBL" id="SCLC01000788">
    <property type="protein sequence ID" value="MBF4437261.1"/>
    <property type="molecule type" value="Genomic_DNA"/>
</dbReference>
<dbReference type="InterPro" id="IPR041690">
    <property type="entry name" value="Cadherin_5"/>
</dbReference>
<dbReference type="NCBIfam" id="TIGR01965">
    <property type="entry name" value="VCBS_repeat"/>
    <property type="match status" value="1"/>
</dbReference>
<organism evidence="2 3">
    <name type="scientific">Vibrio anguillarum</name>
    <name type="common">Listonella anguillarum</name>
    <dbReference type="NCBI Taxonomy" id="55601"/>
    <lineage>
        <taxon>Bacteria</taxon>
        <taxon>Pseudomonadati</taxon>
        <taxon>Pseudomonadota</taxon>
        <taxon>Gammaproteobacteria</taxon>
        <taxon>Vibrionales</taxon>
        <taxon>Vibrionaceae</taxon>
        <taxon>Vibrio</taxon>
    </lineage>
</organism>
<sequence>VTLTEAQLLANASDVDNGETAQLSVHNLSADHGTITDNKDGTYTFTPNADYNGPVHFTYDVQDPQGETVATSASMNLAAVDDAAVITGTGGHLLEEDNLYYGYTIK</sequence>
<comment type="caution">
    <text evidence="2">The sequence shown here is derived from an EMBL/GenBank/DDBJ whole genome shotgun (WGS) entry which is preliminary data.</text>
</comment>
<feature type="domain" description="Cadherin-like" evidence="1">
    <location>
        <begin position="1"/>
        <end position="77"/>
    </location>
</feature>
<gene>
    <name evidence="2" type="ORF">ERJ77_22810</name>
</gene>
<name>A0AAW4BHM0_VIBAN</name>
<proteinExistence type="predicted"/>